<dbReference type="RefSeq" id="WP_194138910.1">
    <property type="nucleotide sequence ID" value="NZ_PRDM01000002.1"/>
</dbReference>
<name>A0ABR9TK26_9FLAO</name>
<dbReference type="EMBL" id="PRDM01000002">
    <property type="protein sequence ID" value="MBE8725711.1"/>
    <property type="molecule type" value="Genomic_DNA"/>
</dbReference>
<organism evidence="1 2">
    <name type="scientific">Flavobacterium hungaricum</name>
    <dbReference type="NCBI Taxonomy" id="2082725"/>
    <lineage>
        <taxon>Bacteria</taxon>
        <taxon>Pseudomonadati</taxon>
        <taxon>Bacteroidota</taxon>
        <taxon>Flavobacteriia</taxon>
        <taxon>Flavobacteriales</taxon>
        <taxon>Flavobacteriaceae</taxon>
        <taxon>Flavobacterium</taxon>
    </lineage>
</organism>
<dbReference type="Proteomes" id="UP000640614">
    <property type="component" value="Unassembled WGS sequence"/>
</dbReference>
<comment type="caution">
    <text evidence="1">The sequence shown here is derived from an EMBL/GenBank/DDBJ whole genome shotgun (WGS) entry which is preliminary data.</text>
</comment>
<accession>A0ABR9TK26</accession>
<reference evidence="1 2" key="1">
    <citation type="submission" date="2018-07" db="EMBL/GenBank/DDBJ databases">
        <title>Genome assembly of strain KB82.</title>
        <authorList>
            <person name="Kukolya J."/>
            <person name="Horvath B."/>
            <person name="Nagy I."/>
            <person name="Toth A."/>
        </authorList>
    </citation>
    <scope>NUCLEOTIDE SEQUENCE [LARGE SCALE GENOMIC DNA]</scope>
    <source>
        <strain evidence="1 2">Kb82</strain>
    </source>
</reference>
<protein>
    <submittedName>
        <fullName evidence="1">Uncharacterized protein</fullName>
    </submittedName>
</protein>
<proteinExistence type="predicted"/>
<evidence type="ECO:0000313" key="2">
    <source>
        <dbReference type="Proteomes" id="UP000640614"/>
    </source>
</evidence>
<gene>
    <name evidence="1" type="ORF">C4F50_12215</name>
</gene>
<keyword evidence="2" id="KW-1185">Reference proteome</keyword>
<evidence type="ECO:0000313" key="1">
    <source>
        <dbReference type="EMBL" id="MBE8725711.1"/>
    </source>
</evidence>
<sequence>MNWVIKNSEKLRCHTDLKEILFPIITNIESYNWLLCDLEFISNKELPINHDEDYFILSNKEFKELLDSETQLIWGVVIGFQFDKEIIIDQNELPFADGNDLAWMNDHFQAANSLIEIIAFDSSCTIVKFKDQKLSDNFKNYFEEAFFLSEFDS</sequence>